<accession>A0ABW3ZRB9</accession>
<evidence type="ECO:0000313" key="3">
    <source>
        <dbReference type="Proteomes" id="UP001597178"/>
    </source>
</evidence>
<sequence length="98" mass="11080">MVSCLILCHKTVTSLTKIMMLRATFHEDDFEIHVVGGNTVIIYLWNVEKTVILQAALVFETALITTGFGFATLKRDALSRAKRMLDDPQRYQQSYGLA</sequence>
<evidence type="ECO:0000313" key="2">
    <source>
        <dbReference type="EMBL" id="MFD1360723.1"/>
    </source>
</evidence>
<protein>
    <submittedName>
        <fullName evidence="2">Uncharacterized protein</fullName>
    </submittedName>
</protein>
<gene>
    <name evidence="2" type="ORF">ACFQ4A_03400</name>
</gene>
<dbReference type="EMBL" id="JBHTNH010000003">
    <property type="protein sequence ID" value="MFD1360723.1"/>
    <property type="molecule type" value="Genomic_DNA"/>
</dbReference>
<dbReference type="RefSeq" id="WP_382397587.1">
    <property type="nucleotide sequence ID" value="NZ_JBHTNH010000003.1"/>
</dbReference>
<organism evidence="2 3">
    <name type="scientific">Lentibacillus salinarum</name>
    <dbReference type="NCBI Taxonomy" id="446820"/>
    <lineage>
        <taxon>Bacteria</taxon>
        <taxon>Bacillati</taxon>
        <taxon>Bacillota</taxon>
        <taxon>Bacilli</taxon>
        <taxon>Bacillales</taxon>
        <taxon>Bacillaceae</taxon>
        <taxon>Lentibacillus</taxon>
    </lineage>
</organism>
<proteinExistence type="predicted"/>
<reference evidence="3" key="1">
    <citation type="journal article" date="2019" name="Int. J. Syst. Evol. Microbiol.">
        <title>The Global Catalogue of Microorganisms (GCM) 10K type strain sequencing project: providing services to taxonomists for standard genome sequencing and annotation.</title>
        <authorList>
            <consortium name="The Broad Institute Genomics Platform"/>
            <consortium name="The Broad Institute Genome Sequencing Center for Infectious Disease"/>
            <person name="Wu L."/>
            <person name="Ma J."/>
        </authorList>
    </citation>
    <scope>NUCLEOTIDE SEQUENCE [LARGE SCALE GENOMIC DNA]</scope>
    <source>
        <strain evidence="3">CCUG 54822</strain>
    </source>
</reference>
<feature type="transmembrane region" description="Helical" evidence="1">
    <location>
        <begin position="51"/>
        <end position="73"/>
    </location>
</feature>
<comment type="caution">
    <text evidence="2">The sequence shown here is derived from an EMBL/GenBank/DDBJ whole genome shotgun (WGS) entry which is preliminary data.</text>
</comment>
<keyword evidence="1" id="KW-0472">Membrane</keyword>
<evidence type="ECO:0000256" key="1">
    <source>
        <dbReference type="SAM" id="Phobius"/>
    </source>
</evidence>
<keyword evidence="3" id="KW-1185">Reference proteome</keyword>
<name>A0ABW3ZRB9_9BACI</name>
<keyword evidence="1" id="KW-1133">Transmembrane helix</keyword>
<keyword evidence="1" id="KW-0812">Transmembrane</keyword>
<dbReference type="Proteomes" id="UP001597178">
    <property type="component" value="Unassembled WGS sequence"/>
</dbReference>